<evidence type="ECO:0000313" key="3">
    <source>
        <dbReference type="EMBL" id="KZT36491.1"/>
    </source>
</evidence>
<evidence type="ECO:0000256" key="2">
    <source>
        <dbReference type="SAM" id="MobiDB-lite"/>
    </source>
</evidence>
<name>A0A166BKL5_9AGAM</name>
<feature type="region of interest" description="Disordered" evidence="2">
    <location>
        <begin position="1"/>
        <end position="24"/>
    </location>
</feature>
<evidence type="ECO:0000313" key="4">
    <source>
        <dbReference type="Proteomes" id="UP000076798"/>
    </source>
</evidence>
<feature type="compositionally biased region" description="Low complexity" evidence="2">
    <location>
        <begin position="255"/>
        <end position="272"/>
    </location>
</feature>
<dbReference type="OrthoDB" id="78858at2759"/>
<feature type="compositionally biased region" description="Low complexity" evidence="2">
    <location>
        <begin position="10"/>
        <end position="21"/>
    </location>
</feature>
<protein>
    <submittedName>
        <fullName evidence="3">Uncharacterized protein</fullName>
    </submittedName>
</protein>
<dbReference type="InterPro" id="IPR019152">
    <property type="entry name" value="DUF2046"/>
</dbReference>
<feature type="compositionally biased region" description="Polar residues" evidence="2">
    <location>
        <begin position="200"/>
        <end position="210"/>
    </location>
</feature>
<feature type="compositionally biased region" description="Low complexity" evidence="2">
    <location>
        <begin position="218"/>
        <end position="237"/>
    </location>
</feature>
<dbReference type="Pfam" id="PF09755">
    <property type="entry name" value="DUF2046"/>
    <property type="match status" value="1"/>
</dbReference>
<gene>
    <name evidence="3" type="ORF">SISSUDRAFT_1071539</name>
</gene>
<keyword evidence="1" id="KW-0175">Coiled coil</keyword>
<dbReference type="EMBL" id="KV428106">
    <property type="protein sequence ID" value="KZT36491.1"/>
    <property type="molecule type" value="Genomic_DNA"/>
</dbReference>
<dbReference type="Proteomes" id="UP000076798">
    <property type="component" value="Unassembled WGS sequence"/>
</dbReference>
<dbReference type="AlphaFoldDB" id="A0A166BKL5"/>
<feature type="compositionally biased region" description="Polar residues" evidence="2">
    <location>
        <begin position="244"/>
        <end position="254"/>
    </location>
</feature>
<feature type="region of interest" description="Disordered" evidence="2">
    <location>
        <begin position="75"/>
        <end position="112"/>
    </location>
</feature>
<reference evidence="3 4" key="1">
    <citation type="journal article" date="2016" name="Mol. Biol. Evol.">
        <title>Comparative Genomics of Early-Diverging Mushroom-Forming Fungi Provides Insights into the Origins of Lignocellulose Decay Capabilities.</title>
        <authorList>
            <person name="Nagy L.G."/>
            <person name="Riley R."/>
            <person name="Tritt A."/>
            <person name="Adam C."/>
            <person name="Daum C."/>
            <person name="Floudas D."/>
            <person name="Sun H."/>
            <person name="Yadav J.S."/>
            <person name="Pangilinan J."/>
            <person name="Larsson K.H."/>
            <person name="Matsuura K."/>
            <person name="Barry K."/>
            <person name="Labutti K."/>
            <person name="Kuo R."/>
            <person name="Ohm R.A."/>
            <person name="Bhattacharya S.S."/>
            <person name="Shirouzu T."/>
            <person name="Yoshinaga Y."/>
            <person name="Martin F.M."/>
            <person name="Grigoriev I.V."/>
            <person name="Hibbett D.S."/>
        </authorList>
    </citation>
    <scope>NUCLEOTIDE SEQUENCE [LARGE SCALE GENOMIC DNA]</scope>
    <source>
        <strain evidence="3 4">HHB10207 ss-3</strain>
    </source>
</reference>
<accession>A0A166BKL5</accession>
<feature type="compositionally biased region" description="Low complexity" evidence="2">
    <location>
        <begin position="79"/>
        <end position="91"/>
    </location>
</feature>
<proteinExistence type="predicted"/>
<evidence type="ECO:0000256" key="1">
    <source>
        <dbReference type="SAM" id="Coils"/>
    </source>
</evidence>
<dbReference type="STRING" id="1314776.A0A166BKL5"/>
<feature type="compositionally biased region" description="Low complexity" evidence="2">
    <location>
        <begin position="374"/>
        <end position="391"/>
    </location>
</feature>
<feature type="region of interest" description="Disordered" evidence="2">
    <location>
        <begin position="176"/>
        <end position="297"/>
    </location>
</feature>
<organism evidence="3 4">
    <name type="scientific">Sistotremastrum suecicum HHB10207 ss-3</name>
    <dbReference type="NCBI Taxonomy" id="1314776"/>
    <lineage>
        <taxon>Eukaryota</taxon>
        <taxon>Fungi</taxon>
        <taxon>Dikarya</taxon>
        <taxon>Basidiomycota</taxon>
        <taxon>Agaricomycotina</taxon>
        <taxon>Agaricomycetes</taxon>
        <taxon>Sistotremastrales</taxon>
        <taxon>Sistotremastraceae</taxon>
        <taxon>Sistotremastrum</taxon>
    </lineage>
</organism>
<feature type="region of interest" description="Disordered" evidence="2">
    <location>
        <begin position="331"/>
        <end position="411"/>
    </location>
</feature>
<keyword evidence="4" id="KW-1185">Reference proteome</keyword>
<feature type="coiled-coil region" evidence="1">
    <location>
        <begin position="117"/>
        <end position="151"/>
    </location>
</feature>
<sequence length="411" mass="44048">MSASPVFRRSSNASGSLSPPSTDGLVNWYEAEEERIINLLSRKLEQLREEKIALENTLEAESESQVNRLNRELSVLRRQQQQQQQSQSQQGGQNGVDAAQPAPATSDPRYPSSEIMLDAMRRENESLRTRLMDIENDYIRMRRLNEVYREELIEHRRRLGVPIDNLVGLASTPLSPTFASDPLSQPIHRRSSGVPIPGRHTSNPRTSLQQTSGPSPPTTATTASSSFSSSPAAMTFSPPVPAASGSNPLSSTAVSNNTNLTTPPSASSLTSNPPMPYPLRQHHLSYPSVPPPSLSSSLGSPILTGTYHPSSYNIPSPISPIAEGYTGVGSIRRRGSSSARIAETGSLRELSESRSRSPRPTGNASPARSASRDSMSGTTASGGSANTSPASHSTSRPIPILSRGGTPVVRP</sequence>